<evidence type="ECO:0000313" key="2">
    <source>
        <dbReference type="Proteomes" id="UP000697927"/>
    </source>
</evidence>
<reference evidence="1 2" key="1">
    <citation type="journal article" date="2020" name="Microorganisms">
        <title>Polyphasic Characterisation of Cedecea colo sp. nov., a New Enteric Bacterium Isolated from the Koala Hindgut.</title>
        <authorList>
            <person name="Boath J.M."/>
            <person name="Dakhal S."/>
            <person name="Van T.T.H."/>
            <person name="Moore R.J."/>
            <person name="Dekiwadia C."/>
            <person name="Macreadie I.G."/>
        </authorList>
    </citation>
    <scope>NUCLEOTIDE SEQUENCE [LARGE SCALE GENOMIC DNA]</scope>
    <source>
        <strain evidence="1 2">ZA</strain>
    </source>
</reference>
<dbReference type="InterPro" id="IPR037143">
    <property type="entry name" value="4-PPantetheinyl_Trfase_dom_sf"/>
</dbReference>
<gene>
    <name evidence="1" type="ORF">E2L00_14945</name>
</gene>
<dbReference type="RefSeq" id="WP_167612942.1">
    <property type="nucleotide sequence ID" value="NZ_SOYS01000007.1"/>
</dbReference>
<accession>A0ABX0VP89</accession>
<dbReference type="SUPFAM" id="SSF56214">
    <property type="entry name" value="4'-phosphopantetheinyl transferase"/>
    <property type="match status" value="1"/>
</dbReference>
<keyword evidence="2" id="KW-1185">Reference proteome</keyword>
<name>A0ABX0VP89_9ENTR</name>
<comment type="caution">
    <text evidence="1">The sequence shown here is derived from an EMBL/GenBank/DDBJ whole genome shotgun (WGS) entry which is preliminary data.</text>
</comment>
<dbReference type="Gene3D" id="3.90.470.20">
    <property type="entry name" value="4'-phosphopantetheinyl transferase domain"/>
    <property type="match status" value="1"/>
</dbReference>
<evidence type="ECO:0000313" key="1">
    <source>
        <dbReference type="EMBL" id="NIY48767.1"/>
    </source>
</evidence>
<sequence>MATHFARWTINPACPFSSRLDEECLSYARSLSERRRARFLASRTLLAELLFMLYGIKQLPKIVTTVAGRPHFADRTLADFSIAYAGNSVGVLVTTEGRCGLDIELPCSFGALPSTLPAPAFSSNESIWINNQNDPIEARAQLRALRQSVFKVTGSDEALQLIPGAGRLRVMNQTHIEALSDVEDFLIWACTVSPAIEKLSLWEFADPQEWRSLKDVPSRRSDPDGRIIRFTSKPYEKALFSD</sequence>
<evidence type="ECO:0008006" key="3">
    <source>
        <dbReference type="Google" id="ProtNLM"/>
    </source>
</evidence>
<protein>
    <recommendedName>
        <fullName evidence="3">Phosphopantetheinyl transferase</fullName>
    </recommendedName>
</protein>
<dbReference type="EMBL" id="SOYS01000007">
    <property type="protein sequence ID" value="NIY48767.1"/>
    <property type="molecule type" value="Genomic_DNA"/>
</dbReference>
<dbReference type="Proteomes" id="UP000697927">
    <property type="component" value="Unassembled WGS sequence"/>
</dbReference>
<proteinExistence type="predicted"/>
<organism evidence="1 2">
    <name type="scientific">Cedecea colo</name>
    <dbReference type="NCBI Taxonomy" id="2552946"/>
    <lineage>
        <taxon>Bacteria</taxon>
        <taxon>Pseudomonadati</taxon>
        <taxon>Pseudomonadota</taxon>
        <taxon>Gammaproteobacteria</taxon>
        <taxon>Enterobacterales</taxon>
        <taxon>Enterobacteriaceae</taxon>
        <taxon>Cedecea</taxon>
    </lineage>
</organism>